<organism evidence="1 2">
    <name type="scientific">Paenibacillus kyungheensis</name>
    <dbReference type="NCBI Taxonomy" id="1452732"/>
    <lineage>
        <taxon>Bacteria</taxon>
        <taxon>Bacillati</taxon>
        <taxon>Bacillota</taxon>
        <taxon>Bacilli</taxon>
        <taxon>Bacillales</taxon>
        <taxon>Paenibacillaceae</taxon>
        <taxon>Paenibacillus</taxon>
    </lineage>
</organism>
<dbReference type="SUPFAM" id="SSF54427">
    <property type="entry name" value="NTF2-like"/>
    <property type="match status" value="1"/>
</dbReference>
<gene>
    <name evidence="1" type="ORF">PQ456_22140</name>
</gene>
<protein>
    <submittedName>
        <fullName evidence="1">Nuclear transport factor 2 family protein</fullName>
    </submittedName>
</protein>
<dbReference type="Proteomes" id="UP001220509">
    <property type="component" value="Chromosome"/>
</dbReference>
<evidence type="ECO:0000313" key="2">
    <source>
        <dbReference type="Proteomes" id="UP001220509"/>
    </source>
</evidence>
<name>A0AAX3M1Y4_9BACL</name>
<reference evidence="1 2" key="1">
    <citation type="submission" date="2023-02" db="EMBL/GenBank/DDBJ databases">
        <title>Genome sequence of Paenibacillus kyungheensis KACC 18744.</title>
        <authorList>
            <person name="Kim S."/>
            <person name="Heo J."/>
            <person name="Kwon S.-W."/>
        </authorList>
    </citation>
    <scope>NUCLEOTIDE SEQUENCE [LARGE SCALE GENOMIC DNA]</scope>
    <source>
        <strain evidence="1 2">KACC 18744</strain>
    </source>
</reference>
<accession>A0AAX3M1Y4</accession>
<proteinExistence type="predicted"/>
<evidence type="ECO:0000313" key="1">
    <source>
        <dbReference type="EMBL" id="WCT55816.1"/>
    </source>
</evidence>
<dbReference type="KEGG" id="pka:PQ456_22140"/>
<keyword evidence="2" id="KW-1185">Reference proteome</keyword>
<dbReference type="InterPro" id="IPR032710">
    <property type="entry name" value="NTF2-like_dom_sf"/>
</dbReference>
<dbReference type="EMBL" id="CP117416">
    <property type="protein sequence ID" value="WCT55816.1"/>
    <property type="molecule type" value="Genomic_DNA"/>
</dbReference>
<dbReference type="Gene3D" id="3.10.450.50">
    <property type="match status" value="1"/>
</dbReference>
<dbReference type="RefSeq" id="WP_273614166.1">
    <property type="nucleotide sequence ID" value="NZ_CP117416.1"/>
</dbReference>
<sequence length="125" mass="14450">MTTAIQTLNDYFRLFDASRTDPQAMEQLLDLFIPDVEIVLNGATRNGFKTFMDTFYQYNIDIKHMHEPWELQTNGTYESRWAVCGMSSEGTVYAKTGIDIARVNEEGKIVFLENVQENQDAFSKY</sequence>
<dbReference type="AlphaFoldDB" id="A0AAX3M1Y4"/>